<dbReference type="InterPro" id="IPR021866">
    <property type="entry name" value="SpoIIAA-like"/>
</dbReference>
<sequence>MVQQQGVGAWLLDLQDMPDLLLDQHWLEYHYLPRVAALPLRHLALVLKSQWQHQTLLDARGIPPAFEVQIFDDAATALDWLQQVVNTHKPSFKAPQVARPTASAVA</sequence>
<reference evidence="1 2" key="2">
    <citation type="submission" date="2019-01" db="EMBL/GenBank/DDBJ databases">
        <title>Hymenobacter humicola sp. nov., isolated from soils in Antarctica.</title>
        <authorList>
            <person name="Sedlacek I."/>
            <person name="Holochova P."/>
            <person name="Kralova S."/>
            <person name="Pantucek R."/>
            <person name="Stankova E."/>
            <person name="Vrbovska V."/>
            <person name="Kristofova L."/>
            <person name="Svec P."/>
            <person name="Busse H.-J."/>
        </authorList>
    </citation>
    <scope>NUCLEOTIDE SEQUENCE [LARGE SCALE GENOMIC DNA]</scope>
    <source>
        <strain evidence="1 2">CCM 8852</strain>
    </source>
</reference>
<dbReference type="Proteomes" id="UP000284250">
    <property type="component" value="Unassembled WGS sequence"/>
</dbReference>
<dbReference type="AlphaFoldDB" id="A0A418R680"/>
<dbReference type="Pfam" id="PF11964">
    <property type="entry name" value="SpoIIAA-like"/>
    <property type="match status" value="1"/>
</dbReference>
<accession>A0A418R680</accession>
<evidence type="ECO:0000313" key="2">
    <source>
        <dbReference type="Proteomes" id="UP000284250"/>
    </source>
</evidence>
<reference evidence="1 2" key="1">
    <citation type="submission" date="2018-09" db="EMBL/GenBank/DDBJ databases">
        <authorList>
            <person name="Zeman M."/>
            <person name="Pardy F."/>
        </authorList>
    </citation>
    <scope>NUCLEOTIDE SEQUENCE [LARGE SCALE GENOMIC DNA]</scope>
    <source>
        <strain evidence="1 2">CCM 8852</strain>
    </source>
</reference>
<keyword evidence="2" id="KW-1185">Reference proteome</keyword>
<evidence type="ECO:0000313" key="1">
    <source>
        <dbReference type="EMBL" id="RIY12864.1"/>
    </source>
</evidence>
<dbReference type="EMBL" id="QYCN01000004">
    <property type="protein sequence ID" value="RIY12864.1"/>
    <property type="molecule type" value="Genomic_DNA"/>
</dbReference>
<organism evidence="1 2">
    <name type="scientific">Hymenobacter rubripertinctus</name>
    <dbReference type="NCBI Taxonomy" id="2029981"/>
    <lineage>
        <taxon>Bacteria</taxon>
        <taxon>Pseudomonadati</taxon>
        <taxon>Bacteroidota</taxon>
        <taxon>Cytophagia</taxon>
        <taxon>Cytophagales</taxon>
        <taxon>Hymenobacteraceae</taxon>
        <taxon>Hymenobacter</taxon>
    </lineage>
</organism>
<gene>
    <name evidence="1" type="ORF">D0T11_03830</name>
</gene>
<evidence type="ECO:0008006" key="3">
    <source>
        <dbReference type="Google" id="ProtNLM"/>
    </source>
</evidence>
<protein>
    <recommendedName>
        <fullName evidence="3">STAS/SEC14 domain-containing protein</fullName>
    </recommendedName>
</protein>
<comment type="caution">
    <text evidence="1">The sequence shown here is derived from an EMBL/GenBank/DDBJ whole genome shotgun (WGS) entry which is preliminary data.</text>
</comment>
<name>A0A418R680_9BACT</name>
<proteinExistence type="predicted"/>